<evidence type="ECO:0000313" key="2">
    <source>
        <dbReference type="EMBL" id="EYB08162.1"/>
    </source>
</evidence>
<name>A0AB73AH27_BACFG</name>
<dbReference type="EMBL" id="JGEU01000044">
    <property type="protein sequence ID" value="EYB08162.1"/>
    <property type="molecule type" value="Genomic_DNA"/>
</dbReference>
<evidence type="ECO:0000313" key="3">
    <source>
        <dbReference type="Proteomes" id="UP000021175"/>
    </source>
</evidence>
<dbReference type="AlphaFoldDB" id="A0AB73AH27"/>
<accession>A0AB73AH27</accession>
<organism evidence="2 3">
    <name type="scientific">Bacteroides fragilis str. 3783N1-6</name>
    <dbReference type="NCBI Taxonomy" id="1339310"/>
    <lineage>
        <taxon>Bacteria</taxon>
        <taxon>Pseudomonadati</taxon>
        <taxon>Bacteroidota</taxon>
        <taxon>Bacteroidia</taxon>
        <taxon>Bacteroidales</taxon>
        <taxon>Bacteroidaceae</taxon>
        <taxon>Bacteroides</taxon>
    </lineage>
</organism>
<dbReference type="Proteomes" id="UP000021175">
    <property type="component" value="Unassembled WGS sequence"/>
</dbReference>
<evidence type="ECO:0000256" key="1">
    <source>
        <dbReference type="SAM" id="MobiDB-lite"/>
    </source>
</evidence>
<comment type="caution">
    <text evidence="2">The sequence shown here is derived from an EMBL/GenBank/DDBJ whole genome shotgun (WGS) entry which is preliminary data.</text>
</comment>
<reference evidence="2 3" key="1">
    <citation type="submission" date="2014-02" db="EMBL/GenBank/DDBJ databases">
        <authorList>
            <person name="Sears C."/>
            <person name="Carroll K."/>
            <person name="Sack B.R."/>
            <person name="Qadri F."/>
            <person name="Myers L.L."/>
            <person name="Chung G.-T."/>
            <person name="Escheverria P."/>
            <person name="Fraser C.M."/>
            <person name="Sadzewicz L."/>
            <person name="Shefchek K.A."/>
            <person name="Tallon L."/>
            <person name="Das S.P."/>
            <person name="Daugherty S."/>
            <person name="Mongodin E.F."/>
        </authorList>
    </citation>
    <scope>NUCLEOTIDE SEQUENCE [LARGE SCALE GENOMIC DNA]</scope>
    <source>
        <strain evidence="2 3">3783N1-6</strain>
    </source>
</reference>
<feature type="compositionally biased region" description="Basic and acidic residues" evidence="1">
    <location>
        <begin position="1"/>
        <end position="10"/>
    </location>
</feature>
<feature type="region of interest" description="Disordered" evidence="1">
    <location>
        <begin position="1"/>
        <end position="37"/>
    </location>
</feature>
<protein>
    <submittedName>
        <fullName evidence="2">Uncharacterized protein</fullName>
    </submittedName>
</protein>
<gene>
    <name evidence="2" type="ORF">M119_3899</name>
</gene>
<sequence>MEEEARKNVEESPMPEAEDSNTISFTDSQGRKHKGAH</sequence>
<proteinExistence type="predicted"/>